<accession>A0A845F9P2</accession>
<dbReference type="GeneID" id="78006541"/>
<evidence type="ECO:0000256" key="1">
    <source>
        <dbReference type="SAM" id="MobiDB-lite"/>
    </source>
</evidence>
<feature type="chain" id="PRO_5032547250" evidence="2">
    <location>
        <begin position="21"/>
        <end position="162"/>
    </location>
</feature>
<name>A0A845F9P2_9BACI</name>
<gene>
    <name evidence="3" type="ORF">GLW00_06035</name>
</gene>
<dbReference type="EMBL" id="WMFA01000002">
    <property type="protein sequence ID" value="MYL70396.1"/>
    <property type="molecule type" value="Genomic_DNA"/>
</dbReference>
<evidence type="ECO:0000313" key="3">
    <source>
        <dbReference type="EMBL" id="MYL70396.1"/>
    </source>
</evidence>
<dbReference type="OrthoDB" id="2969547at2"/>
<protein>
    <submittedName>
        <fullName evidence="3">Uncharacterized protein</fullName>
    </submittedName>
</protein>
<organism evidence="3 4">
    <name type="scientific">Halobacillus litoralis</name>
    <dbReference type="NCBI Taxonomy" id="45668"/>
    <lineage>
        <taxon>Bacteria</taxon>
        <taxon>Bacillati</taxon>
        <taxon>Bacillota</taxon>
        <taxon>Bacilli</taxon>
        <taxon>Bacillales</taxon>
        <taxon>Bacillaceae</taxon>
        <taxon>Halobacillus</taxon>
    </lineage>
</organism>
<evidence type="ECO:0000313" key="4">
    <source>
        <dbReference type="Proteomes" id="UP000450457"/>
    </source>
</evidence>
<sequence length="162" mass="18359">MKRLAFVMVLVLFGAMPVDAVVVKEEKAVERSKNVDVTQVPSTLVLYDTEMKRRIQIESVEGIMRITEGVNKAAPVKGRWTKSEKLGTLDFGDEEMIHIYYGDERENVYLISEEETVFMSRIHFFDLFYRSVNSLPLPPGEGGDVQPLPPGQPVQPDDFLPL</sequence>
<dbReference type="AlphaFoldDB" id="A0A845F9P2"/>
<evidence type="ECO:0000256" key="2">
    <source>
        <dbReference type="SAM" id="SignalP"/>
    </source>
</evidence>
<dbReference type="Proteomes" id="UP000450457">
    <property type="component" value="Unassembled WGS sequence"/>
</dbReference>
<feature type="signal peptide" evidence="2">
    <location>
        <begin position="1"/>
        <end position="20"/>
    </location>
</feature>
<keyword evidence="2" id="KW-0732">Signal</keyword>
<dbReference type="RefSeq" id="WP_160912220.1">
    <property type="nucleotide sequence ID" value="NZ_WMFA01000002.1"/>
</dbReference>
<reference evidence="3 4" key="1">
    <citation type="submission" date="2019-11" db="EMBL/GenBank/DDBJ databases">
        <title>Genome sequences of 17 halophilic strains isolated from different environments.</title>
        <authorList>
            <person name="Furrow R.E."/>
        </authorList>
    </citation>
    <scope>NUCLEOTIDE SEQUENCE [LARGE SCALE GENOMIC DNA]</scope>
    <source>
        <strain evidence="3 4">SL-4</strain>
    </source>
</reference>
<feature type="region of interest" description="Disordered" evidence="1">
    <location>
        <begin position="140"/>
        <end position="162"/>
    </location>
</feature>
<comment type="caution">
    <text evidence="3">The sequence shown here is derived from an EMBL/GenBank/DDBJ whole genome shotgun (WGS) entry which is preliminary data.</text>
</comment>
<proteinExistence type="predicted"/>